<accession>A0A1I8A3S9</accession>
<organism evidence="2 3">
    <name type="scientific">Steinernema glaseri</name>
    <dbReference type="NCBI Taxonomy" id="37863"/>
    <lineage>
        <taxon>Eukaryota</taxon>
        <taxon>Metazoa</taxon>
        <taxon>Ecdysozoa</taxon>
        <taxon>Nematoda</taxon>
        <taxon>Chromadorea</taxon>
        <taxon>Rhabditida</taxon>
        <taxon>Tylenchina</taxon>
        <taxon>Panagrolaimomorpha</taxon>
        <taxon>Strongyloidoidea</taxon>
        <taxon>Steinernematidae</taxon>
        <taxon>Steinernema</taxon>
    </lineage>
</organism>
<feature type="signal peptide" evidence="1">
    <location>
        <begin position="1"/>
        <end position="21"/>
    </location>
</feature>
<sequence>MKLCCSLLLLPVLFNICVISAEHRLLLEIDREEPPDPIGDRVIKFRSSELLKSRFDRVMSRSHILGIAFSKSNP</sequence>
<evidence type="ECO:0000313" key="2">
    <source>
        <dbReference type="Proteomes" id="UP000095287"/>
    </source>
</evidence>
<evidence type="ECO:0000256" key="1">
    <source>
        <dbReference type="SAM" id="SignalP"/>
    </source>
</evidence>
<evidence type="ECO:0000313" key="3">
    <source>
        <dbReference type="WBParaSite" id="L893_g32290.t1"/>
    </source>
</evidence>
<dbReference type="AlphaFoldDB" id="A0A1I8A3S9"/>
<proteinExistence type="predicted"/>
<dbReference type="Proteomes" id="UP000095287">
    <property type="component" value="Unplaced"/>
</dbReference>
<keyword evidence="2" id="KW-1185">Reference proteome</keyword>
<dbReference type="WBParaSite" id="L893_g32290.t1">
    <property type="protein sequence ID" value="L893_g32290.t1"/>
    <property type="gene ID" value="L893_g32290"/>
</dbReference>
<reference evidence="3" key="1">
    <citation type="submission" date="2016-11" db="UniProtKB">
        <authorList>
            <consortium name="WormBaseParasite"/>
        </authorList>
    </citation>
    <scope>IDENTIFICATION</scope>
</reference>
<keyword evidence="1" id="KW-0732">Signal</keyword>
<name>A0A1I8A3S9_9BILA</name>
<protein>
    <submittedName>
        <fullName evidence="3">Uncharacterized protein</fullName>
    </submittedName>
</protein>
<feature type="chain" id="PRO_5009314250" evidence="1">
    <location>
        <begin position="22"/>
        <end position="74"/>
    </location>
</feature>